<name>A0A8E0S329_9TREM</name>
<evidence type="ECO:0000313" key="2">
    <source>
        <dbReference type="Proteomes" id="UP000728185"/>
    </source>
</evidence>
<accession>A0A8E0S329</accession>
<dbReference type="EMBL" id="LUCM01002147">
    <property type="protein sequence ID" value="KAA0197763.1"/>
    <property type="molecule type" value="Genomic_DNA"/>
</dbReference>
<evidence type="ECO:0000313" key="1">
    <source>
        <dbReference type="EMBL" id="KAA0197763.1"/>
    </source>
</evidence>
<keyword evidence="2" id="KW-1185">Reference proteome</keyword>
<comment type="caution">
    <text evidence="1">The sequence shown here is derived from an EMBL/GenBank/DDBJ whole genome shotgun (WGS) entry which is preliminary data.</text>
</comment>
<dbReference type="AlphaFoldDB" id="A0A8E0S329"/>
<gene>
    <name evidence="1" type="ORF">FBUS_05727</name>
</gene>
<organism evidence="1 2">
    <name type="scientific">Fasciolopsis buskii</name>
    <dbReference type="NCBI Taxonomy" id="27845"/>
    <lineage>
        <taxon>Eukaryota</taxon>
        <taxon>Metazoa</taxon>
        <taxon>Spiralia</taxon>
        <taxon>Lophotrochozoa</taxon>
        <taxon>Platyhelminthes</taxon>
        <taxon>Trematoda</taxon>
        <taxon>Digenea</taxon>
        <taxon>Plagiorchiida</taxon>
        <taxon>Echinostomata</taxon>
        <taxon>Echinostomatoidea</taxon>
        <taxon>Fasciolidae</taxon>
        <taxon>Fasciolopsis</taxon>
    </lineage>
</organism>
<protein>
    <submittedName>
        <fullName evidence="1">Uncharacterized protein</fullName>
    </submittedName>
</protein>
<dbReference type="Proteomes" id="UP000728185">
    <property type="component" value="Unassembled WGS sequence"/>
</dbReference>
<proteinExistence type="predicted"/>
<reference evidence="1" key="1">
    <citation type="submission" date="2019-05" db="EMBL/GenBank/DDBJ databases">
        <title>Annotation for the trematode Fasciolopsis buski.</title>
        <authorList>
            <person name="Choi Y.-J."/>
        </authorList>
    </citation>
    <scope>NUCLEOTIDE SEQUENCE</scope>
    <source>
        <strain evidence="1">HT</strain>
        <tissue evidence="1">Whole worm</tissue>
    </source>
</reference>
<sequence length="91" mass="10436">MHFNASPTGPLWLGSLENTELTGWTVSVCNYSGGVEFTIVSSTHRQLLSFSLIADFRSTYHGHRWISDSSERGIFGDWKCERWYTEQCTVR</sequence>